<comment type="function">
    <text evidence="7">Plays a role in the regulation of phosphate uptake.</text>
</comment>
<dbReference type="InterPro" id="IPR038078">
    <property type="entry name" value="PhoU-like_sf"/>
</dbReference>
<dbReference type="InterPro" id="IPR028366">
    <property type="entry name" value="PhoU"/>
</dbReference>
<dbReference type="EMBL" id="CP002069">
    <property type="protein sequence ID" value="ADI74579.1"/>
    <property type="molecule type" value="Genomic_DNA"/>
</dbReference>
<name>D7EB62_METEZ</name>
<dbReference type="STRING" id="644295.Metev_1741"/>
<dbReference type="GO" id="GO:0030643">
    <property type="term" value="P:intracellular phosphate ion homeostasis"/>
    <property type="evidence" value="ECO:0007669"/>
    <property type="project" value="InterPro"/>
</dbReference>
<sequence>MVRNEYNRRLSTLKQNILNMGDTSQKVIIDSTKALRDLDLELADETIEMDNNIDDSAEDIEKSATHLLALQHPLAGDLRLIIASIKVATDLERISDLGINIAEIAKSIEGEHVKPLIDIPKMAEITEDMLQKSLQAFENLDVELAKEAAARDDEVDKLFYGTWMELINMMVEDPTLITNATHLLFVLRYLERIGDHVSNICESVVYIANGERVKLN</sequence>
<evidence type="ECO:0000256" key="3">
    <source>
        <dbReference type="ARBA" id="ARBA00011738"/>
    </source>
</evidence>
<dbReference type="PANTHER" id="PTHR42930:SF3">
    <property type="entry name" value="PHOSPHATE-SPECIFIC TRANSPORT SYSTEM ACCESSORY PROTEIN PHOU"/>
    <property type="match status" value="1"/>
</dbReference>
<evidence type="ECO:0000256" key="1">
    <source>
        <dbReference type="ARBA" id="ARBA00004496"/>
    </source>
</evidence>
<protein>
    <recommendedName>
        <fullName evidence="7">Phosphate-specific transport system accessory protein PhoU</fullName>
    </recommendedName>
</protein>
<dbReference type="GO" id="GO:0005737">
    <property type="term" value="C:cytoplasm"/>
    <property type="evidence" value="ECO:0007669"/>
    <property type="project" value="UniProtKB-SubCell"/>
</dbReference>
<comment type="subunit">
    <text evidence="3 7">Homodimer.</text>
</comment>
<feature type="domain" description="PhoU" evidence="8">
    <location>
        <begin position="17"/>
        <end position="104"/>
    </location>
</feature>
<proteinExistence type="inferred from homology"/>
<dbReference type="InterPro" id="IPR026022">
    <property type="entry name" value="PhoU_dom"/>
</dbReference>
<evidence type="ECO:0000256" key="5">
    <source>
        <dbReference type="ARBA" id="ARBA00022490"/>
    </source>
</evidence>
<dbReference type="SUPFAM" id="SSF109755">
    <property type="entry name" value="PhoU-like"/>
    <property type="match status" value="1"/>
</dbReference>
<dbReference type="FunFam" id="1.20.58.220:FF:000004">
    <property type="entry name" value="Phosphate-specific transport system accessory protein PhoU"/>
    <property type="match status" value="1"/>
</dbReference>
<organism evidence="9 10">
    <name type="scientific">Methanohalobium evestigatum (strain ATCC BAA-1072 / DSM 3721 / NBRC 107634 / OCM 161 / Z-7303)</name>
    <dbReference type="NCBI Taxonomy" id="644295"/>
    <lineage>
        <taxon>Archaea</taxon>
        <taxon>Methanobacteriati</taxon>
        <taxon>Methanobacteriota</taxon>
        <taxon>Stenosarchaea group</taxon>
        <taxon>Methanomicrobia</taxon>
        <taxon>Methanosarcinales</taxon>
        <taxon>Methanosarcinaceae</taxon>
        <taxon>Methanohalobium</taxon>
    </lineage>
</organism>
<comment type="subcellular location">
    <subcellularLocation>
        <location evidence="1 7">Cytoplasm</location>
    </subcellularLocation>
</comment>
<accession>D7EB62</accession>
<keyword evidence="5 7" id="KW-0963">Cytoplasm</keyword>
<evidence type="ECO:0000256" key="4">
    <source>
        <dbReference type="ARBA" id="ARBA00022448"/>
    </source>
</evidence>
<dbReference type="AlphaFoldDB" id="D7EB62"/>
<evidence type="ECO:0000313" key="10">
    <source>
        <dbReference type="Proteomes" id="UP000000391"/>
    </source>
</evidence>
<feature type="domain" description="PhoU" evidence="8">
    <location>
        <begin position="119"/>
        <end position="204"/>
    </location>
</feature>
<reference evidence="9 10" key="1">
    <citation type="submission" date="2010-06" db="EMBL/GenBank/DDBJ databases">
        <title>Complete sequence chromosome of Methanohalobium evestigatum Z-7303.</title>
        <authorList>
            <consortium name="US DOE Joint Genome Institute"/>
            <person name="Lucas S."/>
            <person name="Copeland A."/>
            <person name="Lapidus A."/>
            <person name="Cheng J.-F."/>
            <person name="Bruce D."/>
            <person name="Goodwin L."/>
            <person name="Pitluck S."/>
            <person name="Saunders E."/>
            <person name="Detter J.C."/>
            <person name="Han C."/>
            <person name="Tapia R."/>
            <person name="Land M."/>
            <person name="Hauser L."/>
            <person name="Kyrpides N."/>
            <person name="Mikhailova N."/>
            <person name="Sieprawska-Lupa M."/>
            <person name="Whitman W.B."/>
            <person name="Anderson I."/>
            <person name="Woyke T."/>
        </authorList>
    </citation>
    <scope>NUCLEOTIDE SEQUENCE [LARGE SCALE GENOMIC DNA]</scope>
    <source>
        <strain evidence="10">ATCC BAA-1072 / DSM 3721 / NBRC 107634 / OCM 161 / Z-7303</strain>
    </source>
</reference>
<dbReference type="PANTHER" id="PTHR42930">
    <property type="entry name" value="PHOSPHATE-SPECIFIC TRANSPORT SYSTEM ACCESSORY PROTEIN PHOU"/>
    <property type="match status" value="1"/>
</dbReference>
<dbReference type="GeneID" id="9347391"/>
<keyword evidence="4 7" id="KW-0813">Transport</keyword>
<dbReference type="Pfam" id="PF01895">
    <property type="entry name" value="PhoU"/>
    <property type="match status" value="2"/>
</dbReference>
<evidence type="ECO:0000313" key="9">
    <source>
        <dbReference type="EMBL" id="ADI74579.1"/>
    </source>
</evidence>
<dbReference type="PIRSF" id="PIRSF003107">
    <property type="entry name" value="PhoU"/>
    <property type="match status" value="1"/>
</dbReference>
<dbReference type="HOGENOM" id="CLU_078518_3_0_2"/>
<dbReference type="Proteomes" id="UP000000391">
    <property type="component" value="Chromosome"/>
</dbReference>
<dbReference type="Gene3D" id="1.20.58.220">
    <property type="entry name" value="Phosphate transport system protein phou homolog 2, domain 2"/>
    <property type="match status" value="1"/>
</dbReference>
<dbReference type="NCBIfam" id="TIGR02135">
    <property type="entry name" value="phoU_full"/>
    <property type="match status" value="1"/>
</dbReference>
<dbReference type="OrthoDB" id="7738at2157"/>
<dbReference type="KEGG" id="mev:Metev_1741"/>
<keyword evidence="6 7" id="KW-0592">Phosphate transport</keyword>
<dbReference type="RefSeq" id="WP_013195144.1">
    <property type="nucleotide sequence ID" value="NC_014253.1"/>
</dbReference>
<gene>
    <name evidence="9" type="ordered locus">Metev_1741</name>
</gene>
<comment type="similarity">
    <text evidence="2 7">Belongs to the PhoU family.</text>
</comment>
<evidence type="ECO:0000256" key="7">
    <source>
        <dbReference type="PIRNR" id="PIRNR003107"/>
    </source>
</evidence>
<dbReference type="GO" id="GO:0045936">
    <property type="term" value="P:negative regulation of phosphate metabolic process"/>
    <property type="evidence" value="ECO:0007669"/>
    <property type="project" value="InterPro"/>
</dbReference>
<keyword evidence="10" id="KW-1185">Reference proteome</keyword>
<evidence type="ECO:0000256" key="6">
    <source>
        <dbReference type="ARBA" id="ARBA00022592"/>
    </source>
</evidence>
<evidence type="ECO:0000259" key="8">
    <source>
        <dbReference type="Pfam" id="PF01895"/>
    </source>
</evidence>
<dbReference type="GO" id="GO:0006817">
    <property type="term" value="P:phosphate ion transport"/>
    <property type="evidence" value="ECO:0007669"/>
    <property type="project" value="UniProtKB-KW"/>
</dbReference>
<evidence type="ECO:0000256" key="2">
    <source>
        <dbReference type="ARBA" id="ARBA00008107"/>
    </source>
</evidence>